<dbReference type="EMBL" id="FUWX01000021">
    <property type="protein sequence ID" value="SKA01666.1"/>
    <property type="molecule type" value="Genomic_DNA"/>
</dbReference>
<keyword evidence="2" id="KW-1185">Reference proteome</keyword>
<dbReference type="Proteomes" id="UP000191153">
    <property type="component" value="Unassembled WGS sequence"/>
</dbReference>
<dbReference type="STRING" id="180163.SAMN02745174_02282"/>
<reference evidence="1 2" key="1">
    <citation type="submission" date="2017-02" db="EMBL/GenBank/DDBJ databases">
        <authorList>
            <person name="Peterson S.W."/>
        </authorList>
    </citation>
    <scope>NUCLEOTIDE SEQUENCE [LARGE SCALE GENOMIC DNA]</scope>
    <source>
        <strain evidence="1 2">ATCC 700028</strain>
    </source>
</reference>
<dbReference type="Pfam" id="PF06763">
    <property type="entry name" value="Minor_tail_Z"/>
    <property type="match status" value="1"/>
</dbReference>
<protein>
    <submittedName>
        <fullName evidence="1">Prophage minor tail protein Z (GPZ)</fullName>
    </submittedName>
</protein>
<dbReference type="InterPro" id="IPR010633">
    <property type="entry name" value="Phage_lambda_GpZ"/>
</dbReference>
<name>A0A1T4QDG3_9FUSO</name>
<dbReference type="AlphaFoldDB" id="A0A1T4QDG3"/>
<accession>A0A1T4QDG3</accession>
<proteinExistence type="predicted"/>
<dbReference type="RefSeq" id="WP_078694720.1">
    <property type="nucleotide sequence ID" value="NZ_FUWX01000021.1"/>
</dbReference>
<organism evidence="1 2">
    <name type="scientific">Cetobacterium ceti</name>
    <dbReference type="NCBI Taxonomy" id="180163"/>
    <lineage>
        <taxon>Bacteria</taxon>
        <taxon>Fusobacteriati</taxon>
        <taxon>Fusobacteriota</taxon>
        <taxon>Fusobacteriia</taxon>
        <taxon>Fusobacteriales</taxon>
        <taxon>Fusobacteriaceae</taxon>
        <taxon>Cetobacterium</taxon>
    </lineage>
</organism>
<sequence length="202" mass="22609">MVEISERNLKEAKELLSGIKNGMEKATSRAINHTTSKAKTKIKRLVSKGYYIKQSDIDKTLKVKKASWHNPFSTITSRSGVLTLDKFRVTVKNGTVKAAISKVVGYKERKNTFAVNVKDFNGGSWREVNGKKRFLPSFSHKSGVRVFKRKGKKRLPIEAQSGASVPGMIASENVLEVLSDFVIKETEVRLEHEVGRILGGYR</sequence>
<gene>
    <name evidence="1" type="ORF">SAMN02745174_02282</name>
</gene>
<evidence type="ECO:0000313" key="2">
    <source>
        <dbReference type="Proteomes" id="UP000191153"/>
    </source>
</evidence>
<evidence type="ECO:0000313" key="1">
    <source>
        <dbReference type="EMBL" id="SKA01666.1"/>
    </source>
</evidence>